<sequence>MSKGDRTAFSNAVALKLWNPIMARLQPVTPACRSSCRKTYCGGYKVRTAPQKCGAMLSRRFVRASAVRCAADSRSHLHLKTWIALHRKNVVRSYRQRQGTREVGDIKEGTEPTPARWDRGRRRRTKERRCAHNGSFFGANTISHNVPYNSVGGGDDCSNVVCCGSGRLAEQVLVYTVTNAISVFTKQASHTYRRRSSSRITYRSPLGGEGVKRLTLELILLLPKSQTWRVIDSEGCSVRKSYKLTLPGRVSGGEAGSFTVYSTTSSLTFSQGRGMDFEEYRKRGKEMVDYIADYLQDIRNRRVYPDVKPGYLRTLVPENAPVEPENWEEIMGDVERVIMPG</sequence>
<evidence type="ECO:0000313" key="4">
    <source>
        <dbReference type="EMBL" id="CAG2055981.1"/>
    </source>
</evidence>
<feature type="region of interest" description="Disordered" evidence="3">
    <location>
        <begin position="105"/>
        <end position="124"/>
    </location>
</feature>
<gene>
    <name evidence="4" type="ORF">TPAB3V08_LOCUS2979</name>
</gene>
<dbReference type="InterPro" id="IPR015424">
    <property type="entry name" value="PyrdxlP-dep_Trfase"/>
</dbReference>
<keyword evidence="2" id="KW-0456">Lyase</keyword>
<dbReference type="SUPFAM" id="SSF53383">
    <property type="entry name" value="PLP-dependent transferases"/>
    <property type="match status" value="1"/>
</dbReference>
<protein>
    <submittedName>
        <fullName evidence="4">Uncharacterized protein</fullName>
    </submittedName>
</protein>
<reference evidence="4" key="1">
    <citation type="submission" date="2021-03" db="EMBL/GenBank/DDBJ databases">
        <authorList>
            <person name="Tran Van P."/>
        </authorList>
    </citation>
    <scope>NUCLEOTIDE SEQUENCE</scope>
</reference>
<dbReference type="PANTHER" id="PTHR11999:SF68">
    <property type="entry name" value="HISTIDINE DECARBOXYLASE"/>
    <property type="match status" value="1"/>
</dbReference>
<dbReference type="InterPro" id="IPR010977">
    <property type="entry name" value="Aromatic_deC"/>
</dbReference>
<organism evidence="4 5">
    <name type="scientific">Timema podura</name>
    <name type="common">Walking stick</name>
    <dbReference type="NCBI Taxonomy" id="61482"/>
    <lineage>
        <taxon>Eukaryota</taxon>
        <taxon>Metazoa</taxon>
        <taxon>Ecdysozoa</taxon>
        <taxon>Arthropoda</taxon>
        <taxon>Hexapoda</taxon>
        <taxon>Insecta</taxon>
        <taxon>Pterygota</taxon>
        <taxon>Neoptera</taxon>
        <taxon>Polyneoptera</taxon>
        <taxon>Phasmatodea</taxon>
        <taxon>Timematodea</taxon>
        <taxon>Timematoidea</taxon>
        <taxon>Timematidae</taxon>
        <taxon>Timema</taxon>
    </lineage>
</organism>
<feature type="non-terminal residue" evidence="4">
    <location>
        <position position="341"/>
    </location>
</feature>
<comment type="caution">
    <text evidence="4">The sequence shown here is derived from an EMBL/GenBank/DDBJ whole genome shotgun (WGS) entry which is preliminary data.</text>
</comment>
<dbReference type="Gene3D" id="1.20.1340.10">
    <property type="entry name" value="dopa decarboxylase, N-terminal domain"/>
    <property type="match status" value="1"/>
</dbReference>
<dbReference type="PRINTS" id="PR00800">
    <property type="entry name" value="YHDCRBOXLASE"/>
</dbReference>
<evidence type="ECO:0000313" key="5">
    <source>
        <dbReference type="Proteomes" id="UP001153148"/>
    </source>
</evidence>
<accession>A0ABN7NKY0</accession>
<evidence type="ECO:0000256" key="1">
    <source>
        <dbReference type="ARBA" id="ARBA00011738"/>
    </source>
</evidence>
<evidence type="ECO:0000256" key="2">
    <source>
        <dbReference type="ARBA" id="ARBA00022793"/>
    </source>
</evidence>
<comment type="subunit">
    <text evidence="1">Homodimer.</text>
</comment>
<keyword evidence="5" id="KW-1185">Reference proteome</keyword>
<keyword evidence="2" id="KW-0210">Decarboxylase</keyword>
<proteinExistence type="predicted"/>
<dbReference type="EMBL" id="CAJPIN010003191">
    <property type="protein sequence ID" value="CAG2055981.1"/>
    <property type="molecule type" value="Genomic_DNA"/>
</dbReference>
<dbReference type="Proteomes" id="UP001153148">
    <property type="component" value="Unassembled WGS sequence"/>
</dbReference>
<dbReference type="PANTHER" id="PTHR11999">
    <property type="entry name" value="GROUP II PYRIDOXAL-5-PHOSPHATE DECARBOXYLASE"/>
    <property type="match status" value="1"/>
</dbReference>
<name>A0ABN7NKY0_TIMPD</name>
<evidence type="ECO:0000256" key="3">
    <source>
        <dbReference type="SAM" id="MobiDB-lite"/>
    </source>
</evidence>